<sequence length="55" mass="6068">ASGMLPCLKIAETVTFQGRSMLEKSKQFVEDLTPQTLQITLGLPFTPSPDARFKV</sequence>
<evidence type="ECO:0000313" key="6">
    <source>
        <dbReference type="EMBL" id="AAC55645.1"/>
    </source>
</evidence>
<evidence type="ECO:0000259" key="5">
    <source>
        <dbReference type="Pfam" id="PF00136"/>
    </source>
</evidence>
<dbReference type="GO" id="GO:0000166">
    <property type="term" value="F:nucleotide binding"/>
    <property type="evidence" value="ECO:0007669"/>
    <property type="project" value="InterPro"/>
</dbReference>
<dbReference type="SUPFAM" id="SSF56672">
    <property type="entry name" value="DNA/RNA polymerases"/>
    <property type="match status" value="1"/>
</dbReference>
<evidence type="ECO:0000256" key="1">
    <source>
        <dbReference type="ARBA" id="ARBA00012417"/>
    </source>
</evidence>
<dbReference type="GO" id="GO:0003887">
    <property type="term" value="F:DNA-directed DNA polymerase activity"/>
    <property type="evidence" value="ECO:0007669"/>
    <property type="project" value="UniProtKB-KW"/>
</dbReference>
<dbReference type="GO" id="GO:0003677">
    <property type="term" value="F:DNA binding"/>
    <property type="evidence" value="ECO:0007669"/>
    <property type="project" value="InterPro"/>
</dbReference>
<dbReference type="KEGG" id="vg:65100953"/>
<reference evidence="6" key="1">
    <citation type="journal article" date="1996" name="J. Clin. Microbiol.">
        <title>Detection and analysis of diverse herpesviral species by consensus primer PCR.</title>
        <authorList>
            <person name="VanDevanter D.R."/>
            <person name="Warrener P."/>
            <person name="Bennett L."/>
            <person name="Schultz E.R."/>
            <person name="Coulter S."/>
            <person name="Garber R.L."/>
            <person name="Rose T.M."/>
        </authorList>
    </citation>
    <scope>NUCLEOTIDE SEQUENCE [LARGE SCALE GENOMIC DNA]</scope>
    <source>
        <strain evidence="6">S-388D</strain>
    </source>
</reference>
<keyword evidence="3" id="KW-0548">Nucleotidyltransferase</keyword>
<proteinExistence type="predicted"/>
<accession>Q96698</accession>
<evidence type="ECO:0000256" key="3">
    <source>
        <dbReference type="ARBA" id="ARBA00022695"/>
    </source>
</evidence>
<dbReference type="RefSeq" id="YP_010085877.1">
    <property type="nucleotide sequence ID" value="NC_055232.1"/>
</dbReference>
<dbReference type="Pfam" id="PF00136">
    <property type="entry name" value="DNA_pol_B"/>
    <property type="match status" value="1"/>
</dbReference>
<feature type="non-terminal residue" evidence="6">
    <location>
        <position position="1"/>
    </location>
</feature>
<organism evidence="6">
    <name type="scientific">Saguinine gammaherpesvirus 1</name>
    <dbReference type="NCBI Taxonomy" id="2169901"/>
    <lineage>
        <taxon>Viruses</taxon>
        <taxon>Duplodnaviria</taxon>
        <taxon>Heunggongvirae</taxon>
        <taxon>Peploviricota</taxon>
        <taxon>Herviviricetes</taxon>
        <taxon>Herpesvirales</taxon>
        <taxon>Orthoherpesviridae</taxon>
        <taxon>Gammaherpesvirinae</taxon>
    </lineage>
</organism>
<keyword evidence="4" id="KW-0239">DNA-directed DNA polymerase</keyword>
<dbReference type="InterPro" id="IPR043502">
    <property type="entry name" value="DNA/RNA_pol_sf"/>
</dbReference>
<keyword evidence="2" id="KW-0808">Transferase</keyword>
<name>Q96698_9GAMA</name>
<feature type="domain" description="DNA-directed DNA polymerase family B multifunctional" evidence="5">
    <location>
        <begin position="2"/>
        <end position="55"/>
    </location>
</feature>
<dbReference type="InterPro" id="IPR006134">
    <property type="entry name" value="DNA-dir_DNA_pol_B_multi_dom"/>
</dbReference>
<dbReference type="EMBL" id="U63458">
    <property type="protein sequence ID" value="AAC55645.1"/>
    <property type="molecule type" value="Genomic_DNA"/>
</dbReference>
<dbReference type="GeneID" id="65100953"/>
<dbReference type="Proteomes" id="UP000325564">
    <property type="component" value="Segment"/>
</dbReference>
<evidence type="ECO:0000256" key="4">
    <source>
        <dbReference type="ARBA" id="ARBA00022932"/>
    </source>
</evidence>
<evidence type="ECO:0000256" key="2">
    <source>
        <dbReference type="ARBA" id="ARBA00022679"/>
    </source>
</evidence>
<protein>
    <recommendedName>
        <fullName evidence="1">DNA-directed DNA polymerase</fullName>
        <ecNumber evidence="1">2.7.7.7</ecNumber>
    </recommendedName>
</protein>
<dbReference type="EC" id="2.7.7.7" evidence="1"/>
<feature type="non-terminal residue" evidence="6">
    <location>
        <position position="55"/>
    </location>
</feature>